<dbReference type="GO" id="GO:0006950">
    <property type="term" value="P:response to stress"/>
    <property type="evidence" value="ECO:0007669"/>
    <property type="project" value="UniProtKB-ARBA"/>
</dbReference>
<accession>A0A059CN01</accession>
<keyword evidence="2" id="KW-0539">Nucleus</keyword>
<evidence type="ECO:0008006" key="5">
    <source>
        <dbReference type="Google" id="ProtNLM"/>
    </source>
</evidence>
<gene>
    <name evidence="4" type="ORF">EUGRSUZ_C00963</name>
</gene>
<feature type="region of interest" description="Disordered" evidence="3">
    <location>
        <begin position="152"/>
        <end position="187"/>
    </location>
</feature>
<evidence type="ECO:0000256" key="2">
    <source>
        <dbReference type="ARBA" id="ARBA00023242"/>
    </source>
</evidence>
<dbReference type="GO" id="GO:0005634">
    <property type="term" value="C:nucleus"/>
    <property type="evidence" value="ECO:0007669"/>
    <property type="project" value="UniProtKB-SubCell"/>
</dbReference>
<organism evidence="4">
    <name type="scientific">Eucalyptus grandis</name>
    <name type="common">Flooded gum</name>
    <dbReference type="NCBI Taxonomy" id="71139"/>
    <lineage>
        <taxon>Eukaryota</taxon>
        <taxon>Viridiplantae</taxon>
        <taxon>Streptophyta</taxon>
        <taxon>Embryophyta</taxon>
        <taxon>Tracheophyta</taxon>
        <taxon>Spermatophyta</taxon>
        <taxon>Magnoliopsida</taxon>
        <taxon>eudicotyledons</taxon>
        <taxon>Gunneridae</taxon>
        <taxon>Pentapetalae</taxon>
        <taxon>rosids</taxon>
        <taxon>malvids</taxon>
        <taxon>Myrtales</taxon>
        <taxon>Myrtaceae</taxon>
        <taxon>Myrtoideae</taxon>
        <taxon>Eucalypteae</taxon>
        <taxon>Eucalyptus</taxon>
    </lineage>
</organism>
<sequence>MTRTKMGGEKRSSADVDDPELVDAGRGGGGGGGGECCESESSMEDSMVSDESSSCSSSELAEDASSSALCSSSSSSSSSSASLSNCRGPLYELSELMTHLPIKRGLSKFYQGKCQSFTSLARVQSIEDLVKKDNPYRKRLKTCESFAGALDKHSQKAYSPRPTISKKGSVSKGSSLSSSSLSKRGASVASLAVNPSSLVKTFHC</sequence>
<evidence type="ECO:0000313" key="4">
    <source>
        <dbReference type="EMBL" id="KCW79609.1"/>
    </source>
</evidence>
<evidence type="ECO:0000256" key="3">
    <source>
        <dbReference type="SAM" id="MobiDB-lite"/>
    </source>
</evidence>
<dbReference type="InParanoid" id="A0A059CN01"/>
<dbReference type="OrthoDB" id="694201at2759"/>
<dbReference type="KEGG" id="egr:104436549"/>
<dbReference type="PANTHER" id="PTHR33172:SF103">
    <property type="entry name" value="PROTEIN OXIDATIVE STRESS 3"/>
    <property type="match status" value="1"/>
</dbReference>
<dbReference type="eggNOG" id="KOG4210">
    <property type="taxonomic scope" value="Eukaryota"/>
</dbReference>
<reference evidence="4" key="1">
    <citation type="submission" date="2013-07" db="EMBL/GenBank/DDBJ databases">
        <title>The genome of Eucalyptus grandis.</title>
        <authorList>
            <person name="Schmutz J."/>
            <person name="Hayes R."/>
            <person name="Myburg A."/>
            <person name="Tuskan G."/>
            <person name="Grattapaglia D."/>
            <person name="Rokhsar D.S."/>
        </authorList>
    </citation>
    <scope>NUCLEOTIDE SEQUENCE</scope>
    <source>
        <tissue evidence="4">Leaf extractions</tissue>
    </source>
</reference>
<dbReference type="Gramene" id="KCW79609">
    <property type="protein sequence ID" value="KCW79609"/>
    <property type="gene ID" value="EUGRSUZ_C00963"/>
</dbReference>
<comment type="subcellular location">
    <subcellularLocation>
        <location evidence="1">Nucleus</location>
    </subcellularLocation>
</comment>
<feature type="compositionally biased region" description="Gly residues" evidence="3">
    <location>
        <begin position="25"/>
        <end position="35"/>
    </location>
</feature>
<proteinExistence type="predicted"/>
<protein>
    <recommendedName>
        <fullName evidence="5">Oxidative stress 3</fullName>
    </recommendedName>
</protein>
<dbReference type="AlphaFoldDB" id="A0A059CN01"/>
<dbReference type="PANTHER" id="PTHR33172">
    <property type="entry name" value="OS08G0516900 PROTEIN"/>
    <property type="match status" value="1"/>
</dbReference>
<feature type="region of interest" description="Disordered" evidence="3">
    <location>
        <begin position="1"/>
        <end position="59"/>
    </location>
</feature>
<feature type="compositionally biased region" description="Low complexity" evidence="3">
    <location>
        <begin position="165"/>
        <end position="187"/>
    </location>
</feature>
<dbReference type="InterPro" id="IPR051992">
    <property type="entry name" value="OxStress_Response_Reg"/>
</dbReference>
<evidence type="ECO:0000256" key="1">
    <source>
        <dbReference type="ARBA" id="ARBA00004123"/>
    </source>
</evidence>
<feature type="compositionally biased region" description="Low complexity" evidence="3">
    <location>
        <begin position="44"/>
        <end position="59"/>
    </location>
</feature>
<feature type="compositionally biased region" description="Basic and acidic residues" evidence="3">
    <location>
        <begin position="1"/>
        <end position="14"/>
    </location>
</feature>
<dbReference type="OMA" id="HELGNNG"/>
<dbReference type="EMBL" id="KK198755">
    <property type="protein sequence ID" value="KCW79609.1"/>
    <property type="molecule type" value="Genomic_DNA"/>
</dbReference>
<dbReference type="STRING" id="71139.A0A059CN01"/>
<name>A0A059CN01_EUCGR</name>